<dbReference type="Proteomes" id="UP000295706">
    <property type="component" value="Unassembled WGS sequence"/>
</dbReference>
<evidence type="ECO:0000313" key="2">
    <source>
        <dbReference type="Proteomes" id="UP000295706"/>
    </source>
</evidence>
<dbReference type="RefSeq" id="WP_132117475.1">
    <property type="nucleotide sequence ID" value="NZ_SMJU01000006.1"/>
</dbReference>
<sequence>MLIFLLIGYRGSLPARAQPDNRAFENRLSLDSTRRLDVQVDMLGFVKNNEYFNSHQDGYTLWGTQLSPAFVYRISPAILLKGGVFWRNDFGETSRPVLQPLLTFKLSHSNWNFLFGTLEGNLSHRLPEPLYNFERGLTSPIENGLQINYVSPASFFDFWISYPQNTLPGYVRQEHFWGGLSAQIPLVKYTAWEFLVLPHVTVFHAGGQGIRTNLPVRTTTQGAIGFRCRRFFSSPLFSSLDLEPYLLGNLDGTTTHRNGQAFYINSSLKTRWVDLMLSYWNGTRYRSDYGGDLFISDSRRLNSPSFWQPHRNWLMLRFSKTVELGGGLSLTARLEPTLDLQTRKIEHSEGIYLHYTLKENLLKEQKNLQN</sequence>
<reference evidence="1 2" key="1">
    <citation type="submission" date="2019-02" db="EMBL/GenBank/DDBJ databases">
        <title>Arundinibacter roseus gen. nov., sp. nov., a new member of the family Cytophagaceae.</title>
        <authorList>
            <person name="Szuroczki S."/>
            <person name="Khayer B."/>
            <person name="Sproer C."/>
            <person name="Toumi M."/>
            <person name="Szabo A."/>
            <person name="Felfoldi T."/>
            <person name="Schumann P."/>
            <person name="Toth E."/>
        </authorList>
    </citation>
    <scope>NUCLEOTIDE SEQUENCE [LARGE SCALE GENOMIC DNA]</scope>
    <source>
        <strain evidence="1 2">DMA-k-7a</strain>
    </source>
</reference>
<name>A0A4R4KBQ0_9BACT</name>
<dbReference type="EMBL" id="SMJU01000006">
    <property type="protein sequence ID" value="TDB65218.1"/>
    <property type="molecule type" value="Genomic_DNA"/>
</dbReference>
<keyword evidence="2" id="KW-1185">Reference proteome</keyword>
<dbReference type="OrthoDB" id="1111796at2"/>
<organism evidence="1 2">
    <name type="scientific">Arundinibacter roseus</name>
    <dbReference type="NCBI Taxonomy" id="2070510"/>
    <lineage>
        <taxon>Bacteria</taxon>
        <taxon>Pseudomonadati</taxon>
        <taxon>Bacteroidota</taxon>
        <taxon>Cytophagia</taxon>
        <taxon>Cytophagales</taxon>
        <taxon>Spirosomataceae</taxon>
        <taxon>Arundinibacter</taxon>
    </lineage>
</organism>
<accession>A0A4R4KBQ0</accession>
<gene>
    <name evidence="1" type="ORF">EZE20_10960</name>
</gene>
<protein>
    <submittedName>
        <fullName evidence="1">Uncharacterized protein</fullName>
    </submittedName>
</protein>
<dbReference type="AlphaFoldDB" id="A0A4R4KBQ0"/>
<proteinExistence type="predicted"/>
<evidence type="ECO:0000313" key="1">
    <source>
        <dbReference type="EMBL" id="TDB65218.1"/>
    </source>
</evidence>
<comment type="caution">
    <text evidence="1">The sequence shown here is derived from an EMBL/GenBank/DDBJ whole genome shotgun (WGS) entry which is preliminary data.</text>
</comment>